<keyword evidence="3" id="KW-1185">Reference proteome</keyword>
<dbReference type="Proteomes" id="UP000764110">
    <property type="component" value="Unassembled WGS sequence"/>
</dbReference>
<dbReference type="AlphaFoldDB" id="A0A9P8S5V8"/>
<reference evidence="2 3" key="1">
    <citation type="submission" date="2020-07" db="EMBL/GenBank/DDBJ databases">
        <title>Metarhizium humberi genome.</title>
        <authorList>
            <person name="Lysoe E."/>
        </authorList>
    </citation>
    <scope>NUCLEOTIDE SEQUENCE [LARGE SCALE GENOMIC DNA]</scope>
    <source>
        <strain evidence="2 3">ESALQ1638</strain>
    </source>
</reference>
<sequence>MSVGLLQLHAWNDKRPSVPLPSRPGLAPDGTSDPHGRKYNGDVGALQAGRTKGQRDHVLRVGAPKMPRGYHAAPTVLVIVPHHGVPEEGSERPWGLFSCPACQSQPSVRPAGYQNRMAVSNSRRQGHNLIDDNSNVGCSAEPKQGTKGS</sequence>
<evidence type="ECO:0000313" key="2">
    <source>
        <dbReference type="EMBL" id="KAH0595202.1"/>
    </source>
</evidence>
<gene>
    <name evidence="2" type="ORF">MHUMG1_06951</name>
</gene>
<evidence type="ECO:0000313" key="3">
    <source>
        <dbReference type="Proteomes" id="UP000764110"/>
    </source>
</evidence>
<proteinExistence type="predicted"/>
<evidence type="ECO:0000256" key="1">
    <source>
        <dbReference type="SAM" id="MobiDB-lite"/>
    </source>
</evidence>
<name>A0A9P8S5V8_9HYPO</name>
<comment type="caution">
    <text evidence="2">The sequence shown here is derived from an EMBL/GenBank/DDBJ whole genome shotgun (WGS) entry which is preliminary data.</text>
</comment>
<dbReference type="EMBL" id="JACEFI010000013">
    <property type="protein sequence ID" value="KAH0595202.1"/>
    <property type="molecule type" value="Genomic_DNA"/>
</dbReference>
<feature type="region of interest" description="Disordered" evidence="1">
    <location>
        <begin position="13"/>
        <end position="55"/>
    </location>
</feature>
<protein>
    <submittedName>
        <fullName evidence="2">Uncharacterized protein</fullName>
    </submittedName>
</protein>
<organism evidence="2 3">
    <name type="scientific">Metarhizium humberi</name>
    <dbReference type="NCBI Taxonomy" id="2596975"/>
    <lineage>
        <taxon>Eukaryota</taxon>
        <taxon>Fungi</taxon>
        <taxon>Dikarya</taxon>
        <taxon>Ascomycota</taxon>
        <taxon>Pezizomycotina</taxon>
        <taxon>Sordariomycetes</taxon>
        <taxon>Hypocreomycetidae</taxon>
        <taxon>Hypocreales</taxon>
        <taxon>Clavicipitaceae</taxon>
        <taxon>Metarhizium</taxon>
    </lineage>
</organism>
<feature type="region of interest" description="Disordered" evidence="1">
    <location>
        <begin position="123"/>
        <end position="149"/>
    </location>
</feature>
<accession>A0A9P8S5V8</accession>